<keyword evidence="1" id="KW-0472">Membrane</keyword>
<proteinExistence type="predicted"/>
<feature type="transmembrane region" description="Helical" evidence="1">
    <location>
        <begin position="123"/>
        <end position="141"/>
    </location>
</feature>
<keyword evidence="1" id="KW-0812">Transmembrane</keyword>
<dbReference type="OrthoDB" id="6385003at2"/>
<dbReference type="Proteomes" id="UP000184420">
    <property type="component" value="Unassembled WGS sequence"/>
</dbReference>
<keyword evidence="1" id="KW-1133">Transmembrane helix</keyword>
<feature type="transmembrane region" description="Helical" evidence="1">
    <location>
        <begin position="92"/>
        <end position="111"/>
    </location>
</feature>
<evidence type="ECO:0000313" key="3">
    <source>
        <dbReference type="Proteomes" id="UP000184420"/>
    </source>
</evidence>
<gene>
    <name evidence="2" type="ORF">SAMN05444266_107497</name>
</gene>
<organism evidence="2 3">
    <name type="scientific">Chitinophaga jiangningensis</name>
    <dbReference type="NCBI Taxonomy" id="1419482"/>
    <lineage>
        <taxon>Bacteria</taxon>
        <taxon>Pseudomonadati</taxon>
        <taxon>Bacteroidota</taxon>
        <taxon>Chitinophagia</taxon>
        <taxon>Chitinophagales</taxon>
        <taxon>Chitinophagaceae</taxon>
        <taxon>Chitinophaga</taxon>
    </lineage>
</organism>
<dbReference type="Pfam" id="PF10067">
    <property type="entry name" value="DUF2306"/>
    <property type="match status" value="1"/>
</dbReference>
<feature type="transmembrane region" description="Helical" evidence="1">
    <location>
        <begin position="153"/>
        <end position="171"/>
    </location>
</feature>
<evidence type="ECO:0000313" key="2">
    <source>
        <dbReference type="EMBL" id="SHM35407.1"/>
    </source>
</evidence>
<feature type="transmembrane region" description="Helical" evidence="1">
    <location>
        <begin position="183"/>
        <end position="204"/>
    </location>
</feature>
<dbReference type="InterPro" id="IPR018750">
    <property type="entry name" value="DUF2306_membrane"/>
</dbReference>
<protein>
    <submittedName>
        <fullName evidence="2">Predicted membrane protein</fullName>
    </submittedName>
</protein>
<evidence type="ECO:0000256" key="1">
    <source>
        <dbReference type="SAM" id="Phobius"/>
    </source>
</evidence>
<feature type="transmembrane region" description="Helical" evidence="1">
    <location>
        <begin position="7"/>
        <end position="24"/>
    </location>
</feature>
<sequence length="215" mass="25279">MFTTRKLLTLIGVLLIAYGTWLMIKLSLPYTTFERYTDFLRTKQMAWHVKPWRISFYIHVFVSSIVLITGLLQFSSYLLHRYPRLHRSLGKSYAVVVLFISGPSGLVMAFYANGGPAAKTSFVILSILWIGVTVMGWKRALQRRWEDHQRWMLRSYALTLSALTLRFYVYLMGTLHMQLHPRTAYVMVSWLSWTINILLAEIYIQYSNKRRLAQR</sequence>
<dbReference type="AlphaFoldDB" id="A0A1M7I4R6"/>
<dbReference type="STRING" id="1419482.SAMN05444266_107497"/>
<keyword evidence="3" id="KW-1185">Reference proteome</keyword>
<name>A0A1M7I4R6_9BACT</name>
<feature type="transmembrane region" description="Helical" evidence="1">
    <location>
        <begin position="56"/>
        <end position="80"/>
    </location>
</feature>
<dbReference type="RefSeq" id="WP_073084651.1">
    <property type="nucleotide sequence ID" value="NZ_FRBL01000007.1"/>
</dbReference>
<dbReference type="EMBL" id="FRBL01000007">
    <property type="protein sequence ID" value="SHM35407.1"/>
    <property type="molecule type" value="Genomic_DNA"/>
</dbReference>
<reference evidence="2 3" key="1">
    <citation type="submission" date="2016-11" db="EMBL/GenBank/DDBJ databases">
        <authorList>
            <person name="Jaros S."/>
            <person name="Januszkiewicz K."/>
            <person name="Wedrychowicz H."/>
        </authorList>
    </citation>
    <scope>NUCLEOTIDE SEQUENCE [LARGE SCALE GENOMIC DNA]</scope>
    <source>
        <strain evidence="2 3">DSM 27406</strain>
    </source>
</reference>
<accession>A0A1M7I4R6</accession>